<evidence type="ECO:0000256" key="8">
    <source>
        <dbReference type="ARBA" id="ARBA00022691"/>
    </source>
</evidence>
<evidence type="ECO:0000313" key="13">
    <source>
        <dbReference type="EMBL" id="GES05377.1"/>
    </source>
</evidence>
<dbReference type="InterPro" id="IPR027573">
    <property type="entry name" value="Methyltran_FxLD"/>
</dbReference>
<dbReference type="InterPro" id="IPR023809">
    <property type="entry name" value="Thiopep_bacteriocin_synth_dom"/>
</dbReference>
<keyword evidence="5" id="KW-0963">Cytoplasm</keyword>
<dbReference type="GO" id="GO:0032259">
    <property type="term" value="P:methylation"/>
    <property type="evidence" value="ECO:0007669"/>
    <property type="project" value="UniProtKB-KW"/>
</dbReference>
<protein>
    <recommendedName>
        <fullName evidence="4">Protein-L-isoaspartate O-methyltransferase</fullName>
        <ecNumber evidence="3">2.1.1.77</ecNumber>
    </recommendedName>
    <alternativeName>
        <fullName evidence="11">L-isoaspartyl protein carboxyl methyltransferase</fullName>
    </alternativeName>
    <alternativeName>
        <fullName evidence="9">Protein L-isoaspartyl methyltransferase</fullName>
    </alternativeName>
    <alternativeName>
        <fullName evidence="10">Protein-beta-aspartate methyltransferase</fullName>
    </alternativeName>
</protein>
<evidence type="ECO:0000256" key="5">
    <source>
        <dbReference type="ARBA" id="ARBA00022490"/>
    </source>
</evidence>
<dbReference type="Pfam" id="PF01135">
    <property type="entry name" value="PCMT"/>
    <property type="match status" value="1"/>
</dbReference>
<dbReference type="AlphaFoldDB" id="A0A5M3W8H7"/>
<keyword evidence="14" id="KW-1185">Reference proteome</keyword>
<sequence length="707" mass="75588">MSKPGPAAPWTQVSMWCPNWRVAERVAVTDLGPFLAAAEREAAIDRWWFTRKGPLWRLRVQPAPQRADHAVSALHAHLEDLTARRAVQRWAATIYEPEVHAFGGDDAMEVAHTLFHLDSHHILRHLNQNGRGARDHRRELCLLLGHALMRAAAQDRYEQGDIWAEVAAHRISGAADLLPPSADVIAAVHRLTTAHTPSAHSPLATSPGWAAAFAAAGRDLAGMAGDGRLTRGLRAVLAHHILLAWNRAGIPGPHQGVLADTAARLVFHRRSHAPGTRPRTRVSAVTTFNATAGPSATPDIEALREALIAQIRALGMLRSPRVEAAFRAVPRHVFLPETPLETAYSRQVVITKRDRDGDVISSASSPSLVTAMLEQLDVQPGHRVLEIGAGTGINAALLAELVGPTGHVTTIDIDDEVTAAARDHLSDAGYPQVEVICADGADGHPANAPYDRIIVTAGAWDLAPAWWRQLVDGGRLVVPLRLHECGLTRSVAFDHRPGGVDRMDSASALVCGFLDMRGVIAYDEQSVPLADGVVLRVNPADLDTTGASGSASACASDGSALAQAMTYPARQRWTGITLGHRDPVEHLDLWLVTSGVQFARLIVTAAARAGGVATPALRWSGAALHEAGNIAYLTLRPTGDATDELGVVAHGPDAAALADQTVDLLKRWHAQQPAQPIITAYPAATPDDAMASGFVVQRPDSRLVIAW</sequence>
<dbReference type="NCBIfam" id="TIGR03891">
    <property type="entry name" value="thiopep_ocin"/>
    <property type="match status" value="1"/>
</dbReference>
<keyword evidence="7 13" id="KW-0808">Transferase</keyword>
<dbReference type="CDD" id="cd02440">
    <property type="entry name" value="AdoMet_MTases"/>
    <property type="match status" value="1"/>
</dbReference>
<dbReference type="PANTHER" id="PTHR11579">
    <property type="entry name" value="PROTEIN-L-ISOASPARTATE O-METHYLTRANSFERASE"/>
    <property type="match status" value="1"/>
</dbReference>
<evidence type="ECO:0000259" key="12">
    <source>
        <dbReference type="Pfam" id="PF14028"/>
    </source>
</evidence>
<dbReference type="PANTHER" id="PTHR11579:SF0">
    <property type="entry name" value="PROTEIN-L-ISOASPARTATE(D-ASPARTATE) O-METHYLTRANSFERASE"/>
    <property type="match status" value="1"/>
</dbReference>
<dbReference type="GO" id="GO:0004719">
    <property type="term" value="F:protein-L-isoaspartate (D-aspartate) O-methyltransferase activity"/>
    <property type="evidence" value="ECO:0007669"/>
    <property type="project" value="UniProtKB-EC"/>
</dbReference>
<evidence type="ECO:0000256" key="11">
    <source>
        <dbReference type="ARBA" id="ARBA00031350"/>
    </source>
</evidence>
<organism evidence="13 14">
    <name type="scientific">Acrocarpospora corrugata</name>
    <dbReference type="NCBI Taxonomy" id="35763"/>
    <lineage>
        <taxon>Bacteria</taxon>
        <taxon>Bacillati</taxon>
        <taxon>Actinomycetota</taxon>
        <taxon>Actinomycetes</taxon>
        <taxon>Streptosporangiales</taxon>
        <taxon>Streptosporangiaceae</taxon>
        <taxon>Acrocarpospora</taxon>
    </lineage>
</organism>
<comment type="subcellular location">
    <subcellularLocation>
        <location evidence="1">Cytoplasm</location>
    </subcellularLocation>
</comment>
<dbReference type="InterPro" id="IPR029063">
    <property type="entry name" value="SAM-dependent_MTases_sf"/>
</dbReference>
<evidence type="ECO:0000313" key="14">
    <source>
        <dbReference type="Proteomes" id="UP000334990"/>
    </source>
</evidence>
<proteinExistence type="inferred from homology"/>
<evidence type="ECO:0000256" key="2">
    <source>
        <dbReference type="ARBA" id="ARBA00005369"/>
    </source>
</evidence>
<comment type="similarity">
    <text evidence="2">Belongs to the methyltransferase superfamily. L-isoaspartyl/D-aspartyl protein methyltransferase family.</text>
</comment>
<dbReference type="NCBIfam" id="TIGR04364">
    <property type="entry name" value="methyltran_FxLD"/>
    <property type="match status" value="1"/>
</dbReference>
<keyword evidence="8" id="KW-0949">S-adenosyl-L-methionine</keyword>
<evidence type="ECO:0000256" key="7">
    <source>
        <dbReference type="ARBA" id="ARBA00022679"/>
    </source>
</evidence>
<dbReference type="Proteomes" id="UP000334990">
    <property type="component" value="Unassembled WGS sequence"/>
</dbReference>
<reference evidence="13 14" key="1">
    <citation type="submission" date="2019-10" db="EMBL/GenBank/DDBJ databases">
        <title>Whole genome shotgun sequence of Acrocarpospora corrugata NBRC 13972.</title>
        <authorList>
            <person name="Ichikawa N."/>
            <person name="Kimura A."/>
            <person name="Kitahashi Y."/>
            <person name="Komaki H."/>
            <person name="Oguchi A."/>
        </authorList>
    </citation>
    <scope>NUCLEOTIDE SEQUENCE [LARGE SCALE GENOMIC DNA]</scope>
    <source>
        <strain evidence="13 14">NBRC 13972</strain>
    </source>
</reference>
<dbReference type="EMBL" id="BLAD01000099">
    <property type="protein sequence ID" value="GES05377.1"/>
    <property type="molecule type" value="Genomic_DNA"/>
</dbReference>
<dbReference type="Gene3D" id="3.40.50.150">
    <property type="entry name" value="Vaccinia Virus protein VP39"/>
    <property type="match status" value="1"/>
</dbReference>
<gene>
    <name evidence="13" type="ORF">Acor_74450</name>
</gene>
<evidence type="ECO:0000256" key="4">
    <source>
        <dbReference type="ARBA" id="ARBA00013346"/>
    </source>
</evidence>
<feature type="domain" description="Thiopeptide-type bacteriocin biosynthesis" evidence="12">
    <location>
        <begin position="10"/>
        <end position="265"/>
    </location>
</feature>
<evidence type="ECO:0000256" key="3">
    <source>
        <dbReference type="ARBA" id="ARBA00011890"/>
    </source>
</evidence>
<name>A0A5M3W8H7_9ACTN</name>
<keyword evidence="6 13" id="KW-0489">Methyltransferase</keyword>
<accession>A0A5M3W8H7</accession>
<dbReference type="SUPFAM" id="SSF53335">
    <property type="entry name" value="S-adenosyl-L-methionine-dependent methyltransferases"/>
    <property type="match status" value="1"/>
</dbReference>
<dbReference type="EC" id="2.1.1.77" evidence="3"/>
<dbReference type="InterPro" id="IPR000682">
    <property type="entry name" value="PCMT"/>
</dbReference>
<evidence type="ECO:0000256" key="10">
    <source>
        <dbReference type="ARBA" id="ARBA00031323"/>
    </source>
</evidence>
<dbReference type="Pfam" id="PF14028">
    <property type="entry name" value="Lant_dehydr_C"/>
    <property type="match status" value="1"/>
</dbReference>
<dbReference type="GO" id="GO:0005737">
    <property type="term" value="C:cytoplasm"/>
    <property type="evidence" value="ECO:0007669"/>
    <property type="project" value="UniProtKB-SubCell"/>
</dbReference>
<evidence type="ECO:0000256" key="6">
    <source>
        <dbReference type="ARBA" id="ARBA00022603"/>
    </source>
</evidence>
<comment type="caution">
    <text evidence="13">The sequence shown here is derived from an EMBL/GenBank/DDBJ whole genome shotgun (WGS) entry which is preliminary data.</text>
</comment>
<dbReference type="RefSeq" id="WP_218034713.1">
    <property type="nucleotide sequence ID" value="NZ_BAAABN010000022.1"/>
</dbReference>
<evidence type="ECO:0000256" key="1">
    <source>
        <dbReference type="ARBA" id="ARBA00004496"/>
    </source>
</evidence>
<evidence type="ECO:0000256" key="9">
    <source>
        <dbReference type="ARBA" id="ARBA00030757"/>
    </source>
</evidence>